<dbReference type="OrthoDB" id="9790372at2"/>
<dbReference type="EMBL" id="QCZG01000001">
    <property type="protein sequence ID" value="PWA13394.1"/>
    <property type="molecule type" value="Genomic_DNA"/>
</dbReference>
<proteinExistence type="predicted"/>
<evidence type="ECO:0000313" key="1">
    <source>
        <dbReference type="EMBL" id="PWA13394.1"/>
    </source>
</evidence>
<name>A0A2U1K806_9BACI</name>
<organism evidence="1 2">
    <name type="scientific">Pueribacillus theae</name>
    <dbReference type="NCBI Taxonomy" id="2171751"/>
    <lineage>
        <taxon>Bacteria</taxon>
        <taxon>Bacillati</taxon>
        <taxon>Bacillota</taxon>
        <taxon>Bacilli</taxon>
        <taxon>Bacillales</taxon>
        <taxon>Bacillaceae</taxon>
        <taxon>Pueribacillus</taxon>
    </lineage>
</organism>
<comment type="caution">
    <text evidence="1">The sequence shown here is derived from an EMBL/GenBank/DDBJ whole genome shotgun (WGS) entry which is preliminary data.</text>
</comment>
<dbReference type="Pfam" id="PF02620">
    <property type="entry name" value="YceD"/>
    <property type="match status" value="1"/>
</dbReference>
<keyword evidence="2" id="KW-1185">Reference proteome</keyword>
<dbReference type="InterPro" id="IPR003772">
    <property type="entry name" value="YceD"/>
</dbReference>
<evidence type="ECO:0000313" key="2">
    <source>
        <dbReference type="Proteomes" id="UP000245998"/>
    </source>
</evidence>
<dbReference type="AlphaFoldDB" id="A0A2U1K806"/>
<reference evidence="1 2" key="1">
    <citation type="submission" date="2018-04" db="EMBL/GenBank/DDBJ databases">
        <title>Camelliibacillus theae gen. nov., sp. nov., isolated from Pu'er tea.</title>
        <authorList>
            <person name="Niu L."/>
        </authorList>
    </citation>
    <scope>NUCLEOTIDE SEQUENCE [LARGE SCALE GENOMIC DNA]</scope>
    <source>
        <strain evidence="1 2">T8</strain>
    </source>
</reference>
<protein>
    <recommendedName>
        <fullName evidence="3">DUF177 domain-containing protein</fullName>
    </recommendedName>
</protein>
<dbReference type="RefSeq" id="WP_116552899.1">
    <property type="nucleotide sequence ID" value="NZ_QCZG01000001.1"/>
</dbReference>
<gene>
    <name evidence="1" type="ORF">DCC39_00440</name>
</gene>
<sequence length="176" mass="20136">MLKWTIEEIKRLGNDRLLLDEVVNVDDLKEKDKQIRDISNVRVQGEGNLVNNVVTFTLHLTGKMVLPCSLTLKDVDYPFTIDTIESFQLDRGPTEWEEGENEVFHKMKDSTIHLMPIIEENILLAVPMKVVHPSAKVTSSGEGWAMLSEKDKKPRIDPRMAKLAEFFGKKNDTDDE</sequence>
<evidence type="ECO:0008006" key="3">
    <source>
        <dbReference type="Google" id="ProtNLM"/>
    </source>
</evidence>
<accession>A0A2U1K806</accession>
<dbReference type="Proteomes" id="UP000245998">
    <property type="component" value="Unassembled WGS sequence"/>
</dbReference>